<evidence type="ECO:0000256" key="3">
    <source>
        <dbReference type="ARBA" id="ARBA00022723"/>
    </source>
</evidence>
<protein>
    <submittedName>
        <fullName evidence="9">Beta-barrel assembly-enhancing protease</fullName>
    </submittedName>
</protein>
<evidence type="ECO:0000256" key="2">
    <source>
        <dbReference type="ARBA" id="ARBA00022670"/>
    </source>
</evidence>
<keyword evidence="4" id="KW-0378">Hydrolase</keyword>
<keyword evidence="10" id="KW-1185">Reference proteome</keyword>
<dbReference type="PROSITE" id="PS50005">
    <property type="entry name" value="TPR"/>
    <property type="match status" value="1"/>
</dbReference>
<evidence type="ECO:0000256" key="1">
    <source>
        <dbReference type="ARBA" id="ARBA00001947"/>
    </source>
</evidence>
<dbReference type="SMART" id="SM00028">
    <property type="entry name" value="TPR"/>
    <property type="match status" value="4"/>
</dbReference>
<reference evidence="9" key="1">
    <citation type="submission" date="2020-09" db="EMBL/GenBank/DDBJ databases">
        <title>Desulfogranum mesoprofundum gen. nov., sp. nov., a novel mesophilic, sulfate-reducing chemolithoautotroph isolated from a deep-sea hydrothermal vent chimney in the Suiyo Seamount.</title>
        <authorList>
            <person name="Hashimoto Y."/>
            <person name="Nakagawa S."/>
        </authorList>
    </citation>
    <scope>NUCLEOTIDE SEQUENCE</scope>
    <source>
        <strain evidence="9">KT2</strain>
    </source>
</reference>
<dbReference type="GO" id="GO:0046872">
    <property type="term" value="F:metal ion binding"/>
    <property type="evidence" value="ECO:0007669"/>
    <property type="project" value="UniProtKB-KW"/>
</dbReference>
<comment type="cofactor">
    <cofactor evidence="1">
        <name>Zn(2+)</name>
        <dbReference type="ChEBI" id="CHEBI:29105"/>
    </cofactor>
</comment>
<dbReference type="Pfam" id="PF01435">
    <property type="entry name" value="Peptidase_M48"/>
    <property type="match status" value="1"/>
</dbReference>
<feature type="domain" description="Peptidase M48" evidence="8">
    <location>
        <begin position="58"/>
        <end position="240"/>
    </location>
</feature>
<dbReference type="GO" id="GO:0051603">
    <property type="term" value="P:proteolysis involved in protein catabolic process"/>
    <property type="evidence" value="ECO:0007669"/>
    <property type="project" value="TreeGrafter"/>
</dbReference>
<accession>A0A8D5FVW2</accession>
<dbReference type="GO" id="GO:0016020">
    <property type="term" value="C:membrane"/>
    <property type="evidence" value="ECO:0007669"/>
    <property type="project" value="TreeGrafter"/>
</dbReference>
<dbReference type="PANTHER" id="PTHR22726:SF1">
    <property type="entry name" value="METALLOENDOPEPTIDASE OMA1, MITOCHONDRIAL"/>
    <property type="match status" value="1"/>
</dbReference>
<keyword evidence="5" id="KW-0862">Zinc</keyword>
<proteinExistence type="predicted"/>
<dbReference type="Pfam" id="PF14559">
    <property type="entry name" value="TPR_19"/>
    <property type="match status" value="1"/>
</dbReference>
<organism evidence="9 10">
    <name type="scientific">Desulfomarina profundi</name>
    <dbReference type="NCBI Taxonomy" id="2772557"/>
    <lineage>
        <taxon>Bacteria</taxon>
        <taxon>Pseudomonadati</taxon>
        <taxon>Thermodesulfobacteriota</taxon>
        <taxon>Desulfobulbia</taxon>
        <taxon>Desulfobulbales</taxon>
        <taxon>Desulfobulbaceae</taxon>
        <taxon>Desulfomarina</taxon>
    </lineage>
</organism>
<keyword evidence="7" id="KW-0802">TPR repeat</keyword>
<evidence type="ECO:0000256" key="6">
    <source>
        <dbReference type="ARBA" id="ARBA00023049"/>
    </source>
</evidence>
<keyword evidence="2 9" id="KW-0645">Protease</keyword>
<dbReference type="EMBL" id="AP024086">
    <property type="protein sequence ID" value="BCL60872.1"/>
    <property type="molecule type" value="Genomic_DNA"/>
</dbReference>
<feature type="repeat" description="TPR" evidence="7">
    <location>
        <begin position="298"/>
        <end position="331"/>
    </location>
</feature>
<evidence type="ECO:0000256" key="7">
    <source>
        <dbReference type="PROSITE-ProRule" id="PRU00339"/>
    </source>
</evidence>
<dbReference type="GO" id="GO:0004222">
    <property type="term" value="F:metalloendopeptidase activity"/>
    <property type="evidence" value="ECO:0007669"/>
    <property type="project" value="InterPro"/>
</dbReference>
<dbReference type="CDD" id="cd07333">
    <property type="entry name" value="M48C_bepA_like"/>
    <property type="match status" value="1"/>
</dbReference>
<evidence type="ECO:0000256" key="5">
    <source>
        <dbReference type="ARBA" id="ARBA00022833"/>
    </source>
</evidence>
<dbReference type="KEGG" id="dbk:DGMP_15650"/>
<gene>
    <name evidence="9" type="primary">yfgC</name>
    <name evidence="9" type="ORF">DGMP_15650</name>
</gene>
<dbReference type="InterPro" id="IPR019734">
    <property type="entry name" value="TPR_rpt"/>
</dbReference>
<evidence type="ECO:0000256" key="4">
    <source>
        <dbReference type="ARBA" id="ARBA00022801"/>
    </source>
</evidence>
<dbReference type="InterPro" id="IPR051156">
    <property type="entry name" value="Mito/Outer_Membr_Metalloprot"/>
</dbReference>
<sequence length="469" mass="53687">MRKLFFQFIIINLVFCLCLVNAAGVLAFTIGDERELGEKLLYSVRSSFDLIDDPDISQYINDLGQSILDVAGVQYFDYHFFVINNKEFNAFAAPSGLIFLHSGLIGTMQSEDELVSVIAHEIGHIVKRHLASRVEKGKYTSLATLGMAVAAVAFGGTVAPVLLTGALATGQSINLHYSRIDEEEADLLAFEWMEKMGRNPRGQVKMLEAMRRIARYRSDKLPQYLLTHPNPEARLEYIQSLVDIEKGQHIQHHFMKGNDFAFMRFKYRILSQVKDATRLKAALASILADKKTSEFSRIMADYGLSQISRKENDYRHALEYLQKVIQFFPDKTILLTDRGMIEFDEGRLQAAKHTFENVLQKNNLDMYATFALAKIYYRLGMTEQARNYLQRVVVEMPEYSDAYFQLGKIAADENHDGLSSYYLGKFYLYEGKLKFAKMSFRSALNSKDLSPKIREESTKLLKKIKQLRK</sequence>
<dbReference type="AlphaFoldDB" id="A0A8D5FVW2"/>
<keyword evidence="6" id="KW-0482">Metalloprotease</keyword>
<name>A0A8D5FVW2_9BACT</name>
<keyword evidence="3" id="KW-0479">Metal-binding</keyword>
<evidence type="ECO:0000313" key="9">
    <source>
        <dbReference type="EMBL" id="BCL60872.1"/>
    </source>
</evidence>
<dbReference type="RefSeq" id="WP_228856955.1">
    <property type="nucleotide sequence ID" value="NZ_AP024086.1"/>
</dbReference>
<dbReference type="PANTHER" id="PTHR22726">
    <property type="entry name" value="METALLOENDOPEPTIDASE OMA1"/>
    <property type="match status" value="1"/>
</dbReference>
<evidence type="ECO:0000313" key="10">
    <source>
        <dbReference type="Proteomes" id="UP000826725"/>
    </source>
</evidence>
<dbReference type="Proteomes" id="UP000826725">
    <property type="component" value="Chromosome"/>
</dbReference>
<evidence type="ECO:0000259" key="8">
    <source>
        <dbReference type="Pfam" id="PF01435"/>
    </source>
</evidence>
<dbReference type="InterPro" id="IPR001915">
    <property type="entry name" value="Peptidase_M48"/>
</dbReference>